<dbReference type="InterPro" id="IPR030429">
    <property type="entry name" value="Sarcospan"/>
</dbReference>
<evidence type="ECO:0000256" key="5">
    <source>
        <dbReference type="SAM" id="Phobius"/>
    </source>
</evidence>
<evidence type="ECO:0000256" key="4">
    <source>
        <dbReference type="ARBA" id="ARBA00023136"/>
    </source>
</evidence>
<keyword evidence="2 5" id="KW-0812">Transmembrane</keyword>
<evidence type="ECO:0008006" key="8">
    <source>
        <dbReference type="Google" id="ProtNLM"/>
    </source>
</evidence>
<protein>
    <recommendedName>
        <fullName evidence="8">Sarcospan</fullName>
    </recommendedName>
</protein>
<dbReference type="EMBL" id="CAUEEQ010014342">
    <property type="protein sequence ID" value="CAJ0938465.1"/>
    <property type="molecule type" value="Genomic_DNA"/>
</dbReference>
<comment type="caution">
    <text evidence="6">The sequence shown here is derived from an EMBL/GenBank/DDBJ whole genome shotgun (WGS) entry which is preliminary data.</text>
</comment>
<dbReference type="PANTHER" id="PTHR15260:SF1">
    <property type="entry name" value="SARCOSPAN"/>
    <property type="match status" value="1"/>
</dbReference>
<feature type="transmembrane region" description="Helical" evidence="5">
    <location>
        <begin position="103"/>
        <end position="127"/>
    </location>
</feature>
<accession>A0ABN9LFZ4</accession>
<organism evidence="6 7">
    <name type="scientific">Ranitomeya imitator</name>
    <name type="common">mimic poison frog</name>
    <dbReference type="NCBI Taxonomy" id="111125"/>
    <lineage>
        <taxon>Eukaryota</taxon>
        <taxon>Metazoa</taxon>
        <taxon>Chordata</taxon>
        <taxon>Craniata</taxon>
        <taxon>Vertebrata</taxon>
        <taxon>Euteleostomi</taxon>
        <taxon>Amphibia</taxon>
        <taxon>Batrachia</taxon>
        <taxon>Anura</taxon>
        <taxon>Neobatrachia</taxon>
        <taxon>Hyloidea</taxon>
        <taxon>Dendrobatidae</taxon>
        <taxon>Dendrobatinae</taxon>
        <taxon>Ranitomeya</taxon>
    </lineage>
</organism>
<dbReference type="InterPro" id="IPR007237">
    <property type="entry name" value="CD20-like"/>
</dbReference>
<keyword evidence="7" id="KW-1185">Reference proteome</keyword>
<evidence type="ECO:0000256" key="2">
    <source>
        <dbReference type="ARBA" id="ARBA00022692"/>
    </source>
</evidence>
<dbReference type="PANTHER" id="PTHR15260">
    <property type="entry name" value="SARCOSPAN"/>
    <property type="match status" value="1"/>
</dbReference>
<evidence type="ECO:0000313" key="7">
    <source>
        <dbReference type="Proteomes" id="UP001176940"/>
    </source>
</evidence>
<keyword evidence="4 5" id="KW-0472">Membrane</keyword>
<proteinExistence type="predicted"/>
<comment type="subcellular location">
    <subcellularLocation>
        <location evidence="1">Membrane</location>
        <topology evidence="1">Multi-pass membrane protein</topology>
    </subcellularLocation>
</comment>
<name>A0ABN9LFZ4_9NEOB</name>
<keyword evidence="3 5" id="KW-1133">Transmembrane helix</keyword>
<gene>
    <name evidence="6" type="ORF">RIMI_LOCUS7537616</name>
</gene>
<feature type="transmembrane region" description="Helical" evidence="5">
    <location>
        <begin position="34"/>
        <end position="54"/>
    </location>
</feature>
<evidence type="ECO:0000313" key="6">
    <source>
        <dbReference type="EMBL" id="CAJ0938465.1"/>
    </source>
</evidence>
<reference evidence="6" key="1">
    <citation type="submission" date="2023-07" db="EMBL/GenBank/DDBJ databases">
        <authorList>
            <person name="Stuckert A."/>
        </authorList>
    </citation>
    <scope>NUCLEOTIDE SEQUENCE</scope>
</reference>
<evidence type="ECO:0000256" key="1">
    <source>
        <dbReference type="ARBA" id="ARBA00004141"/>
    </source>
</evidence>
<evidence type="ECO:0000256" key="3">
    <source>
        <dbReference type="ARBA" id="ARBA00022989"/>
    </source>
</evidence>
<dbReference type="Proteomes" id="UP001176940">
    <property type="component" value="Unassembled WGS sequence"/>
</dbReference>
<dbReference type="Pfam" id="PF04103">
    <property type="entry name" value="CD20"/>
    <property type="match status" value="1"/>
</dbReference>
<sequence length="153" mass="17108">MVKVSVVAILGLILLCLPYQTDERTSGQFALKLLYFLLSALSLIICVLAVAFAAHHYTQIIKYTCKMADDSCQCTLDPSDPLSRTFLYRDVGDCDAVTTTIKLFVLLQMSLNLLLALVCLAACFIMWKHRYQVFYAGMWLQGSSAPETPQQKV</sequence>